<feature type="compositionally biased region" description="Polar residues" evidence="6">
    <location>
        <begin position="40"/>
        <end position="51"/>
    </location>
</feature>
<dbReference type="PROSITE" id="PS00018">
    <property type="entry name" value="EF_HAND_1"/>
    <property type="match status" value="2"/>
</dbReference>
<keyword evidence="5" id="KW-0106">Calcium</keyword>
<evidence type="ECO:0000313" key="8">
    <source>
        <dbReference type="EMBL" id="CEK67303.1"/>
    </source>
</evidence>
<dbReference type="GO" id="GO:0005737">
    <property type="term" value="C:cytoplasm"/>
    <property type="evidence" value="ECO:0007669"/>
    <property type="project" value="UniProtKB-SubCell"/>
</dbReference>
<dbReference type="InterPro" id="IPR002048">
    <property type="entry name" value="EF_hand_dom"/>
</dbReference>
<dbReference type="PANTHER" id="PTHR46212">
    <property type="entry name" value="PEFLIN"/>
    <property type="match status" value="1"/>
</dbReference>
<evidence type="ECO:0000256" key="2">
    <source>
        <dbReference type="ARBA" id="ARBA00022490"/>
    </source>
</evidence>
<dbReference type="SUPFAM" id="SSF47473">
    <property type="entry name" value="EF-hand"/>
    <property type="match status" value="1"/>
</dbReference>
<reference evidence="8" key="1">
    <citation type="submission" date="2014-12" db="EMBL/GenBank/DDBJ databases">
        <title>Insight into the proteome of Arion vulgaris.</title>
        <authorList>
            <person name="Aradska J."/>
            <person name="Bulat T."/>
            <person name="Smidak R."/>
            <person name="Sarate P."/>
            <person name="Gangsoo J."/>
            <person name="Sialana F."/>
            <person name="Bilban M."/>
            <person name="Lubec G."/>
        </authorList>
    </citation>
    <scope>NUCLEOTIDE SEQUENCE</scope>
    <source>
        <tissue evidence="8">Skin</tissue>
    </source>
</reference>
<dbReference type="GO" id="GO:0005509">
    <property type="term" value="F:calcium ion binding"/>
    <property type="evidence" value="ECO:0007669"/>
    <property type="project" value="InterPro"/>
</dbReference>
<feature type="domain" description="EF-hand" evidence="7">
    <location>
        <begin position="90"/>
        <end position="125"/>
    </location>
</feature>
<dbReference type="SMART" id="SM00054">
    <property type="entry name" value="EFh"/>
    <property type="match status" value="3"/>
</dbReference>
<dbReference type="InterPro" id="IPR018247">
    <property type="entry name" value="EF_Hand_1_Ca_BS"/>
</dbReference>
<dbReference type="CDD" id="cd16184">
    <property type="entry name" value="EFh_PEF_peflin"/>
    <property type="match status" value="1"/>
</dbReference>
<feature type="region of interest" description="Disordered" evidence="6">
    <location>
        <begin position="25"/>
        <end position="92"/>
    </location>
</feature>
<evidence type="ECO:0000259" key="7">
    <source>
        <dbReference type="PROSITE" id="PS50222"/>
    </source>
</evidence>
<dbReference type="PANTHER" id="PTHR46212:SF3">
    <property type="entry name" value="GH27120P"/>
    <property type="match status" value="1"/>
</dbReference>
<evidence type="ECO:0000256" key="1">
    <source>
        <dbReference type="ARBA" id="ARBA00004496"/>
    </source>
</evidence>
<evidence type="ECO:0000256" key="5">
    <source>
        <dbReference type="ARBA" id="ARBA00022837"/>
    </source>
</evidence>
<name>A0A0B6ZFH7_9EUPU</name>
<keyword evidence="2" id="KW-0963">Cytoplasm</keyword>
<feature type="domain" description="EF-hand" evidence="7">
    <location>
        <begin position="157"/>
        <end position="192"/>
    </location>
</feature>
<proteinExistence type="predicted"/>
<dbReference type="EMBL" id="HACG01020438">
    <property type="protein sequence ID" value="CEK67303.1"/>
    <property type="molecule type" value="Transcribed_RNA"/>
</dbReference>
<dbReference type="InterPro" id="IPR051426">
    <property type="entry name" value="Peflin/Sorcin_CaBP"/>
</dbReference>
<sequence>MAYQQGYGAPPGTYPGAQQSYGAQTGGYAGGQTNPYGPAGQTNPYGAQGQVNPHGPPGQANPYGPQGQTNPHGAPGQANPYGPPGFGQTPVDPQVQQWFLSVDSDRSGKITSAELQKALINTNWTHFNEETCRLMIGMFDKDQSGTIDLYEFQALWHYIQQWKQTFDRFDSNKSGSIEGHELQQAFQTMGYNVSPQFVQIVVVKFDHHGRRCLTLDNFIQSCVMLKSLTDAFRQRDTSLTGSVRMSYEDFMSLAILYKP</sequence>
<evidence type="ECO:0000256" key="4">
    <source>
        <dbReference type="ARBA" id="ARBA00022737"/>
    </source>
</evidence>
<dbReference type="AlphaFoldDB" id="A0A0B6ZFH7"/>
<keyword evidence="4" id="KW-0677">Repeat</keyword>
<evidence type="ECO:0000256" key="3">
    <source>
        <dbReference type="ARBA" id="ARBA00022723"/>
    </source>
</evidence>
<gene>
    <name evidence="8" type="primary">ORF62136</name>
</gene>
<dbReference type="Gene3D" id="1.10.238.10">
    <property type="entry name" value="EF-hand"/>
    <property type="match status" value="1"/>
</dbReference>
<keyword evidence="3" id="KW-0479">Metal-binding</keyword>
<feature type="region of interest" description="Disordered" evidence="6">
    <location>
        <begin position="1"/>
        <end position="20"/>
    </location>
</feature>
<dbReference type="PROSITE" id="PS50222">
    <property type="entry name" value="EF_HAND_2"/>
    <property type="match status" value="2"/>
</dbReference>
<dbReference type="InterPro" id="IPR011992">
    <property type="entry name" value="EF-hand-dom_pair"/>
</dbReference>
<dbReference type="Pfam" id="PF13499">
    <property type="entry name" value="EF-hand_7"/>
    <property type="match status" value="2"/>
</dbReference>
<protein>
    <recommendedName>
        <fullName evidence="7">EF-hand domain-containing protein</fullName>
    </recommendedName>
</protein>
<accession>A0A0B6ZFH7</accession>
<dbReference type="GO" id="GO:0048306">
    <property type="term" value="F:calcium-dependent protein binding"/>
    <property type="evidence" value="ECO:0007669"/>
    <property type="project" value="UniProtKB-ARBA"/>
</dbReference>
<evidence type="ECO:0000256" key="6">
    <source>
        <dbReference type="SAM" id="MobiDB-lite"/>
    </source>
</evidence>
<organism evidence="8">
    <name type="scientific">Arion vulgaris</name>
    <dbReference type="NCBI Taxonomy" id="1028688"/>
    <lineage>
        <taxon>Eukaryota</taxon>
        <taxon>Metazoa</taxon>
        <taxon>Spiralia</taxon>
        <taxon>Lophotrochozoa</taxon>
        <taxon>Mollusca</taxon>
        <taxon>Gastropoda</taxon>
        <taxon>Heterobranchia</taxon>
        <taxon>Euthyneura</taxon>
        <taxon>Panpulmonata</taxon>
        <taxon>Eupulmonata</taxon>
        <taxon>Stylommatophora</taxon>
        <taxon>Helicina</taxon>
        <taxon>Arionoidea</taxon>
        <taxon>Arionidae</taxon>
        <taxon>Arion</taxon>
    </lineage>
</organism>
<comment type="subcellular location">
    <subcellularLocation>
        <location evidence="1">Cytoplasm</location>
    </subcellularLocation>
</comment>